<keyword evidence="5" id="KW-0227">DNA damage</keyword>
<evidence type="ECO:0000256" key="6">
    <source>
        <dbReference type="ARBA" id="ARBA00023186"/>
    </source>
</evidence>
<organism evidence="11 12">
    <name type="scientific">Nakaseomyces bracarensis</name>
    <dbReference type="NCBI Taxonomy" id="273131"/>
    <lineage>
        <taxon>Eukaryota</taxon>
        <taxon>Fungi</taxon>
        <taxon>Dikarya</taxon>
        <taxon>Ascomycota</taxon>
        <taxon>Saccharomycotina</taxon>
        <taxon>Saccharomycetes</taxon>
        <taxon>Saccharomycetales</taxon>
        <taxon>Saccharomycetaceae</taxon>
        <taxon>Nakaseomyces</taxon>
    </lineage>
</organism>
<sequence length="482" mass="55466">MAMNQAFVDFNETFSSLVASNGDSSEGLLDEVIDRCNINLVSYEGSPTLEMDRTLGIMKQIVTSDQVYPIDYGALMTLLSALIMKYPFERLIELFTVSDLEGALLAPIERLNGMACLIIANSDPKGLFASTEMIDILLGKYFDPKSGIELINNIELVFNRLATDELIRRRVLKNNLPLLLRVKNKTKDVLIATRLLELLKICFEYITFSEFNENLFIVSGTDIKESIDVNILLFINICTYYCNLFETTRFLTVGNLKNQWRLKHLQKIIPIFGELYRDINMYPDVQQYGLSYLFKVLKQISFLDDKSYFNDLDKNYIKISNTNEYLLDLLSFVDPGYLYQYHANIVKTKGHVSPSEITILRNLMSNEDCFDLIKKNISAEDFLVMPYLEQMVVLQKMSQYRYSASFLLMHLPKVMSSLISKEQTEITEPETAQLRIEVIENLLTSEVEELNVWYEPLRGLLTRIKTGVPREFIGSKIESSFS</sequence>
<dbReference type="Gene3D" id="1.25.40.580">
    <property type="match status" value="1"/>
</dbReference>
<dbReference type="InterPro" id="IPR041335">
    <property type="entry name" value="HSM3_N"/>
</dbReference>
<evidence type="ECO:0000256" key="5">
    <source>
        <dbReference type="ARBA" id="ARBA00022763"/>
    </source>
</evidence>
<evidence type="ECO:0000256" key="1">
    <source>
        <dbReference type="ARBA" id="ARBA00004496"/>
    </source>
</evidence>
<evidence type="ECO:0000256" key="7">
    <source>
        <dbReference type="ARBA" id="ARBA00023204"/>
    </source>
</evidence>
<reference evidence="11 12" key="1">
    <citation type="submission" date="2024-05" db="EMBL/GenBank/DDBJ databases">
        <title>Long read based assembly of the Candida bracarensis genome reveals expanded adhesin content.</title>
        <authorList>
            <person name="Marcet-Houben M."/>
            <person name="Ksiezopolska E."/>
            <person name="Gabaldon T."/>
        </authorList>
    </citation>
    <scope>NUCLEOTIDE SEQUENCE [LARGE SCALE GENOMIC DNA]</scope>
    <source>
        <strain evidence="11 12">CBM6</strain>
    </source>
</reference>
<evidence type="ECO:0000313" key="12">
    <source>
        <dbReference type="Proteomes" id="UP001623330"/>
    </source>
</evidence>
<evidence type="ECO:0000256" key="3">
    <source>
        <dbReference type="ARBA" id="ARBA00019167"/>
    </source>
</evidence>
<comment type="subcellular location">
    <subcellularLocation>
        <location evidence="1">Cytoplasm</location>
    </subcellularLocation>
</comment>
<dbReference type="EMBL" id="JBEVYD010000002">
    <property type="protein sequence ID" value="KAL3234826.1"/>
    <property type="molecule type" value="Genomic_DNA"/>
</dbReference>
<proteinExistence type="inferred from homology"/>
<evidence type="ECO:0000256" key="2">
    <source>
        <dbReference type="ARBA" id="ARBA00006823"/>
    </source>
</evidence>
<evidence type="ECO:0000313" key="11">
    <source>
        <dbReference type="EMBL" id="KAL3234826.1"/>
    </source>
</evidence>
<comment type="similarity">
    <text evidence="2">Belongs to the proteasome subunit S5B/HSM3 family.</text>
</comment>
<evidence type="ECO:0000259" key="9">
    <source>
        <dbReference type="Pfam" id="PF18794"/>
    </source>
</evidence>
<keyword evidence="6" id="KW-0143">Chaperone</keyword>
<keyword evidence="12" id="KW-1185">Reference proteome</keyword>
<dbReference type="Proteomes" id="UP001623330">
    <property type="component" value="Unassembled WGS sequence"/>
</dbReference>
<gene>
    <name evidence="11" type="ORF">RNJ44_02614</name>
</gene>
<dbReference type="InterPro" id="IPR040752">
    <property type="entry name" value="HSM3_C"/>
</dbReference>
<dbReference type="CDD" id="cd12794">
    <property type="entry name" value="Hsm3_like"/>
    <property type="match status" value="1"/>
</dbReference>
<keyword evidence="4" id="KW-0963">Cytoplasm</keyword>
<evidence type="ECO:0000256" key="8">
    <source>
        <dbReference type="ARBA" id="ARBA00024671"/>
    </source>
</evidence>
<evidence type="ECO:0000259" key="10">
    <source>
        <dbReference type="Pfam" id="PF18795"/>
    </source>
</evidence>
<evidence type="ECO:0000256" key="4">
    <source>
        <dbReference type="ARBA" id="ARBA00022490"/>
    </source>
</evidence>
<name>A0ABR4NZR5_9SACH</name>
<feature type="domain" description="DNA mismatch repair protein HSM3 N-terminal" evidence="10">
    <location>
        <begin position="18"/>
        <end position="246"/>
    </location>
</feature>
<dbReference type="Gene3D" id="1.25.10.50">
    <property type="match status" value="1"/>
</dbReference>
<comment type="function">
    <text evidence="8">Involved in DNA mismatch repair in slow-growing cells. Acts as a chaperone during the assembly of the 26S proteasome, specifically of the base subcomplex of the 19S regulatory complex (RC).</text>
</comment>
<protein>
    <recommendedName>
        <fullName evidence="3">DNA mismatch repair protein HSM3</fullName>
    </recommendedName>
</protein>
<dbReference type="Pfam" id="PF18795">
    <property type="entry name" value="HSM3_N"/>
    <property type="match status" value="1"/>
</dbReference>
<accession>A0ABR4NZR5</accession>
<dbReference type="Pfam" id="PF18794">
    <property type="entry name" value="HSM3_C"/>
    <property type="match status" value="1"/>
</dbReference>
<feature type="domain" description="DNA mismatch repair protein HSM3 C-terminal" evidence="9">
    <location>
        <begin position="308"/>
        <end position="480"/>
    </location>
</feature>
<keyword evidence="7" id="KW-0234">DNA repair</keyword>
<comment type="caution">
    <text evidence="11">The sequence shown here is derived from an EMBL/GenBank/DDBJ whole genome shotgun (WGS) entry which is preliminary data.</text>
</comment>